<comment type="subunit">
    <text evidence="3">Homodimer.</text>
</comment>
<dbReference type="CDD" id="cd04759">
    <property type="entry name" value="Rib_hydrolase"/>
    <property type="match status" value="1"/>
</dbReference>
<keyword evidence="14" id="KW-0472">Membrane</keyword>
<feature type="non-terminal residue" evidence="24">
    <location>
        <position position="1"/>
    </location>
</feature>
<evidence type="ECO:0000256" key="12">
    <source>
        <dbReference type="ARBA" id="ARBA00022989"/>
    </source>
</evidence>
<comment type="similarity">
    <text evidence="2">Belongs to the ADP-ribosyl cyclase family.</text>
</comment>
<evidence type="ECO:0000256" key="22">
    <source>
        <dbReference type="ARBA" id="ARBA00049238"/>
    </source>
</evidence>
<evidence type="ECO:0000256" key="9">
    <source>
        <dbReference type="ARBA" id="ARBA00022801"/>
    </source>
</evidence>
<keyword evidence="10" id="KW-0521">NADP</keyword>
<evidence type="ECO:0000256" key="20">
    <source>
        <dbReference type="ARBA" id="ARBA00031355"/>
    </source>
</evidence>
<keyword evidence="8" id="KW-0812">Transmembrane</keyword>
<dbReference type="PANTHER" id="PTHR10912:SF5">
    <property type="entry name" value="ADP-RIBOSYL CYCLASE_CYCLIC ADP-RIBOSE HYDROLASE 1"/>
    <property type="match status" value="1"/>
</dbReference>
<gene>
    <name evidence="24" type="primary">CD38</name>
</gene>
<dbReference type="InterPro" id="IPR003193">
    <property type="entry name" value="ADP-ribosyl_cyclase"/>
</dbReference>
<evidence type="ECO:0000256" key="18">
    <source>
        <dbReference type="ARBA" id="ARBA00030272"/>
    </source>
</evidence>
<accession>A0ABM1KWP8</accession>
<evidence type="ECO:0000256" key="1">
    <source>
        <dbReference type="ARBA" id="ARBA00004606"/>
    </source>
</evidence>
<keyword evidence="13" id="KW-0520">NAD</keyword>
<evidence type="ECO:0000256" key="11">
    <source>
        <dbReference type="ARBA" id="ARBA00022968"/>
    </source>
</evidence>
<dbReference type="RefSeq" id="XP_015278135.1">
    <property type="nucleotide sequence ID" value="XM_015422649.1"/>
</dbReference>
<evidence type="ECO:0000256" key="2">
    <source>
        <dbReference type="ARBA" id="ARBA00005406"/>
    </source>
</evidence>
<evidence type="ECO:0000256" key="14">
    <source>
        <dbReference type="ARBA" id="ARBA00023136"/>
    </source>
</evidence>
<evidence type="ECO:0000256" key="21">
    <source>
        <dbReference type="ARBA" id="ARBA00031840"/>
    </source>
</evidence>
<reference evidence="24" key="1">
    <citation type="submission" date="2025-08" db="UniProtKB">
        <authorList>
            <consortium name="RefSeq"/>
        </authorList>
    </citation>
    <scope>IDENTIFICATION</scope>
</reference>
<keyword evidence="15" id="KW-1015">Disulfide bond</keyword>
<dbReference type="GO" id="GO:0016787">
    <property type="term" value="F:hydrolase activity"/>
    <property type="evidence" value="ECO:0007669"/>
    <property type="project" value="UniProtKB-KW"/>
</dbReference>
<dbReference type="GeneID" id="107120012"/>
<comment type="subcellular location">
    <subcellularLocation>
        <location evidence="1">Membrane</location>
        <topology evidence="1">Single-pass type II membrane protein</topology>
    </subcellularLocation>
</comment>
<dbReference type="Proteomes" id="UP000694871">
    <property type="component" value="Unplaced"/>
</dbReference>
<dbReference type="Pfam" id="PF02267">
    <property type="entry name" value="Rib_hydrolayse"/>
    <property type="match status" value="1"/>
</dbReference>
<evidence type="ECO:0000256" key="6">
    <source>
        <dbReference type="ARBA" id="ARBA00015644"/>
    </source>
</evidence>
<evidence type="ECO:0000256" key="5">
    <source>
        <dbReference type="ARBA" id="ARBA00012600"/>
    </source>
</evidence>
<dbReference type="EC" id="2.4.99.20" evidence="5"/>
<keyword evidence="11" id="KW-0735">Signal-anchor</keyword>
<comment type="catalytic activity">
    <reaction evidence="22">
        <text>NAD(+) + H2O = ADP-D-ribose + nicotinamide + H(+)</text>
        <dbReference type="Rhea" id="RHEA:16301"/>
        <dbReference type="ChEBI" id="CHEBI:15377"/>
        <dbReference type="ChEBI" id="CHEBI:15378"/>
        <dbReference type="ChEBI" id="CHEBI:17154"/>
        <dbReference type="ChEBI" id="CHEBI:57540"/>
        <dbReference type="ChEBI" id="CHEBI:57967"/>
        <dbReference type="EC" id="3.2.2.6"/>
    </reaction>
</comment>
<evidence type="ECO:0000256" key="19">
    <source>
        <dbReference type="ARBA" id="ARBA00030418"/>
    </source>
</evidence>
<keyword evidence="23" id="KW-1185">Reference proteome</keyword>
<dbReference type="EC" id="3.2.2.6" evidence="4"/>
<organism evidence="23 24">
    <name type="scientific">Gekko japonicus</name>
    <name type="common">Schlegel's Japanese gecko</name>
    <dbReference type="NCBI Taxonomy" id="146911"/>
    <lineage>
        <taxon>Eukaryota</taxon>
        <taxon>Metazoa</taxon>
        <taxon>Chordata</taxon>
        <taxon>Craniata</taxon>
        <taxon>Vertebrata</taxon>
        <taxon>Euteleostomi</taxon>
        <taxon>Lepidosauria</taxon>
        <taxon>Squamata</taxon>
        <taxon>Bifurcata</taxon>
        <taxon>Gekkota</taxon>
        <taxon>Gekkonidae</taxon>
        <taxon>Gekkoninae</taxon>
        <taxon>Gekko</taxon>
    </lineage>
</organism>
<keyword evidence="7" id="KW-0808">Transferase</keyword>
<sequence>GKDCHSISGLLLSAFMYKHPCSMSEEDYQPLMDLARHPIPCNKSLFWSKTNNLVHRYTKANRDFLTLEDTLLGYIADGMSWCGISSAPGIDYYSCPKWNECENNPGSVYWKMVSKMFADAACGTVQVMLNGSIENGAFRNGSIFGSIEILHLNPEKVSTVEVWLMHDIEGTQSESCAGPSIKMLTSILENRNISITCKENHRPVQLLQCASNPDHATCRLCPYATQ</sequence>
<keyword evidence="12" id="KW-1133">Transmembrane helix</keyword>
<evidence type="ECO:0000313" key="24">
    <source>
        <dbReference type="RefSeq" id="XP_015278135.1"/>
    </source>
</evidence>
<evidence type="ECO:0000256" key="7">
    <source>
        <dbReference type="ARBA" id="ARBA00022679"/>
    </source>
</evidence>
<name>A0ABM1KWP8_GEKJA</name>
<dbReference type="PANTHER" id="PTHR10912">
    <property type="entry name" value="ADP-RIBOSYL CYCLASE"/>
    <property type="match status" value="1"/>
</dbReference>
<keyword evidence="16" id="KW-0325">Glycoprotein</keyword>
<dbReference type="Gene3D" id="1.20.82.10">
    <property type="entry name" value="ADP Ribosyl Cyclase, Chain A, domain 1"/>
    <property type="match status" value="1"/>
</dbReference>
<evidence type="ECO:0000313" key="23">
    <source>
        <dbReference type="Proteomes" id="UP000694871"/>
    </source>
</evidence>
<evidence type="ECO:0000256" key="17">
    <source>
        <dbReference type="ARBA" id="ARBA00029787"/>
    </source>
</evidence>
<proteinExistence type="inferred from homology"/>
<evidence type="ECO:0000256" key="8">
    <source>
        <dbReference type="ARBA" id="ARBA00022692"/>
    </source>
</evidence>
<evidence type="ECO:0000256" key="16">
    <source>
        <dbReference type="ARBA" id="ARBA00023180"/>
    </source>
</evidence>
<protein>
    <recommendedName>
        <fullName evidence="6">ADP-ribosyl cyclase/cyclic ADP-ribose hydrolase 1</fullName>
        <ecNumber evidence="5">2.4.99.20</ecNumber>
        <ecNumber evidence="4">3.2.2.6</ecNumber>
    </recommendedName>
    <alternativeName>
        <fullName evidence="21">2'-phospho-ADP-ribosyl cyclase</fullName>
    </alternativeName>
    <alternativeName>
        <fullName evidence="19">2'-phospho-ADP-ribosyl cyclase/2'-phospho-cyclic-ADP-ribose transferase</fullName>
    </alternativeName>
    <alternativeName>
        <fullName evidence="17">2'-phospho-cyclic-ADP-ribose transferase</fullName>
    </alternativeName>
    <alternativeName>
        <fullName evidence="20">ADP-ribosyl cyclase 1</fullName>
    </alternativeName>
    <alternativeName>
        <fullName evidence="18">Cyclic ADP-ribose hydrolase 1</fullName>
    </alternativeName>
</protein>
<evidence type="ECO:0000256" key="10">
    <source>
        <dbReference type="ARBA" id="ARBA00022857"/>
    </source>
</evidence>
<dbReference type="Gene3D" id="3.40.50.720">
    <property type="entry name" value="NAD(P)-binding Rossmann-like Domain"/>
    <property type="match status" value="1"/>
</dbReference>
<dbReference type="SUPFAM" id="SSF52309">
    <property type="entry name" value="N-(deoxy)ribosyltransferase-like"/>
    <property type="match status" value="1"/>
</dbReference>
<evidence type="ECO:0000256" key="4">
    <source>
        <dbReference type="ARBA" id="ARBA00011982"/>
    </source>
</evidence>
<evidence type="ECO:0000256" key="13">
    <source>
        <dbReference type="ARBA" id="ARBA00023027"/>
    </source>
</evidence>
<evidence type="ECO:0000256" key="3">
    <source>
        <dbReference type="ARBA" id="ARBA00011738"/>
    </source>
</evidence>
<evidence type="ECO:0000256" key="15">
    <source>
        <dbReference type="ARBA" id="ARBA00023157"/>
    </source>
</evidence>
<keyword evidence="9 24" id="KW-0378">Hydrolase</keyword>